<accession>A0A9P1I8N5</accession>
<keyword evidence="2" id="KW-1185">Reference proteome</keyword>
<sequence>MGRVWPRFLRWRTDSIIKFEKIDLDKVICLVYLASFNPMFLSENMIDAILEAKDKFKLFTINAVVEQYLIEKKDVDIMRKIDYSAKHNMEKLDCEIFLKTLKTASQLKEIARRPEFREIDKNAQLSVFRELLDKI</sequence>
<reference evidence="1" key="1">
    <citation type="submission" date="2022-11" db="EMBL/GenBank/DDBJ databases">
        <authorList>
            <person name="Kikuchi T."/>
        </authorList>
    </citation>
    <scope>NUCLEOTIDE SEQUENCE</scope>
    <source>
        <strain evidence="1">PS1010</strain>
    </source>
</reference>
<proteinExistence type="predicted"/>
<evidence type="ECO:0000313" key="2">
    <source>
        <dbReference type="Proteomes" id="UP001152747"/>
    </source>
</evidence>
<organism evidence="1 2">
    <name type="scientific">Caenorhabditis angaria</name>
    <dbReference type="NCBI Taxonomy" id="860376"/>
    <lineage>
        <taxon>Eukaryota</taxon>
        <taxon>Metazoa</taxon>
        <taxon>Ecdysozoa</taxon>
        <taxon>Nematoda</taxon>
        <taxon>Chromadorea</taxon>
        <taxon>Rhabditida</taxon>
        <taxon>Rhabditina</taxon>
        <taxon>Rhabditomorpha</taxon>
        <taxon>Rhabditoidea</taxon>
        <taxon>Rhabditidae</taxon>
        <taxon>Peloderinae</taxon>
        <taxon>Caenorhabditis</taxon>
    </lineage>
</organism>
<evidence type="ECO:0000313" key="1">
    <source>
        <dbReference type="EMBL" id="CAI5439639.1"/>
    </source>
</evidence>
<dbReference type="AlphaFoldDB" id="A0A9P1I8N5"/>
<name>A0A9P1I8N5_9PELO</name>
<evidence type="ECO:0008006" key="3">
    <source>
        <dbReference type="Google" id="ProtNLM"/>
    </source>
</evidence>
<protein>
    <recommendedName>
        <fullName evidence="3">BTB domain-containing protein</fullName>
    </recommendedName>
</protein>
<comment type="caution">
    <text evidence="1">The sequence shown here is derived from an EMBL/GenBank/DDBJ whole genome shotgun (WGS) entry which is preliminary data.</text>
</comment>
<gene>
    <name evidence="1" type="ORF">CAMP_LOCUS2276</name>
</gene>
<dbReference type="EMBL" id="CANHGI010000001">
    <property type="protein sequence ID" value="CAI5439639.1"/>
    <property type="molecule type" value="Genomic_DNA"/>
</dbReference>
<dbReference type="Proteomes" id="UP001152747">
    <property type="component" value="Unassembled WGS sequence"/>
</dbReference>